<dbReference type="InterPro" id="IPR011042">
    <property type="entry name" value="6-blade_b-propeller_TolB-like"/>
</dbReference>
<organism evidence="1 2">
    <name type="scientific">Cudoniella acicularis</name>
    <dbReference type="NCBI Taxonomy" id="354080"/>
    <lineage>
        <taxon>Eukaryota</taxon>
        <taxon>Fungi</taxon>
        <taxon>Dikarya</taxon>
        <taxon>Ascomycota</taxon>
        <taxon>Pezizomycotina</taxon>
        <taxon>Leotiomycetes</taxon>
        <taxon>Helotiales</taxon>
        <taxon>Tricladiaceae</taxon>
        <taxon>Cudoniella</taxon>
    </lineage>
</organism>
<comment type="caution">
    <text evidence="1">The sequence shown here is derived from an EMBL/GenBank/DDBJ whole genome shotgun (WGS) entry which is preliminary data.</text>
</comment>
<dbReference type="SUPFAM" id="SSF63829">
    <property type="entry name" value="Calcium-dependent phosphotriesterase"/>
    <property type="match status" value="1"/>
</dbReference>
<dbReference type="InterPro" id="IPR052998">
    <property type="entry name" value="Hetero-Diels-Alderase-like"/>
</dbReference>
<dbReference type="Proteomes" id="UP000566819">
    <property type="component" value="Unassembled WGS sequence"/>
</dbReference>
<dbReference type="Gene3D" id="2.120.10.30">
    <property type="entry name" value="TolB, C-terminal domain"/>
    <property type="match status" value="1"/>
</dbReference>
<dbReference type="PANTHER" id="PTHR42060:SF1">
    <property type="entry name" value="NHL REPEAT-CONTAINING PROTEIN"/>
    <property type="match status" value="1"/>
</dbReference>
<evidence type="ECO:0000313" key="2">
    <source>
        <dbReference type="Proteomes" id="UP000566819"/>
    </source>
</evidence>
<proteinExistence type="predicted"/>
<dbReference type="AlphaFoldDB" id="A0A8H4R0E0"/>
<reference evidence="1 2" key="1">
    <citation type="submission" date="2020-03" db="EMBL/GenBank/DDBJ databases">
        <title>Draft Genome Sequence of Cudoniella acicularis.</title>
        <authorList>
            <person name="Buettner E."/>
            <person name="Kellner H."/>
        </authorList>
    </citation>
    <scope>NUCLEOTIDE SEQUENCE [LARGE SCALE GENOMIC DNA]</scope>
    <source>
        <strain evidence="1 2">DSM 108380</strain>
    </source>
</reference>
<accession>A0A8H4R0E0</accession>
<dbReference type="PANTHER" id="PTHR42060">
    <property type="entry name" value="NHL REPEAT-CONTAINING PROTEIN-RELATED"/>
    <property type="match status" value="1"/>
</dbReference>
<name>A0A8H4R0E0_9HELO</name>
<gene>
    <name evidence="1" type="ORF">G7Y89_g14719</name>
</gene>
<dbReference type="OrthoDB" id="9977941at2759"/>
<dbReference type="EMBL" id="JAAMPI010002023">
    <property type="protein sequence ID" value="KAF4620103.1"/>
    <property type="molecule type" value="Genomic_DNA"/>
</dbReference>
<keyword evidence="2" id="KW-1185">Reference proteome</keyword>
<protein>
    <submittedName>
        <fullName evidence="1">Uncharacterized protein</fullName>
    </submittedName>
</protein>
<sequence length="171" mass="17780">MSPFLVQQHAVIANNYTAATAQATFGAAGVNGIHVRDGTLYFTNTGEGVFAKIPVHEDGTPAGNTSVIARALEDDYYDDFTLRGDFAYLVTGSGNSIEKVRLDGSGRQTIFAGSLNSTNLAEPTSVAFGRTERDGDVLYVVTSGGLAVPVDEGGQEIEVGGQVVAVDLSGC</sequence>
<evidence type="ECO:0000313" key="1">
    <source>
        <dbReference type="EMBL" id="KAF4620103.1"/>
    </source>
</evidence>